<comment type="caution">
    <text evidence="1">The sequence shown here is derived from an EMBL/GenBank/DDBJ whole genome shotgun (WGS) entry which is preliminary data.</text>
</comment>
<dbReference type="AlphaFoldDB" id="A0A9P5YJP1"/>
<sequence>MSTATSVMKRLWIGNADKTDPYIEELDLLQDVFGLKPPARSPILPPKSQLPPQNLLNASQAPTETPINISFISVSPSHALGHFLYAFSILIPL</sequence>
<evidence type="ECO:0000313" key="1">
    <source>
        <dbReference type="EMBL" id="KAF9469991.1"/>
    </source>
</evidence>
<keyword evidence="2" id="KW-1185">Reference proteome</keyword>
<reference evidence="1" key="1">
    <citation type="submission" date="2020-11" db="EMBL/GenBank/DDBJ databases">
        <authorList>
            <consortium name="DOE Joint Genome Institute"/>
            <person name="Ahrendt S."/>
            <person name="Riley R."/>
            <person name="Andreopoulos W."/>
            <person name="Labutti K."/>
            <person name="Pangilinan J."/>
            <person name="Ruiz-Duenas F.J."/>
            <person name="Barrasa J.M."/>
            <person name="Sanchez-Garcia M."/>
            <person name="Camarero S."/>
            <person name="Miyauchi S."/>
            <person name="Serrano A."/>
            <person name="Linde D."/>
            <person name="Babiker R."/>
            <person name="Drula E."/>
            <person name="Ayuso-Fernandez I."/>
            <person name="Pacheco R."/>
            <person name="Padilla G."/>
            <person name="Ferreira P."/>
            <person name="Barriuso J."/>
            <person name="Kellner H."/>
            <person name="Castanera R."/>
            <person name="Alfaro M."/>
            <person name="Ramirez L."/>
            <person name="Pisabarro A.G."/>
            <person name="Kuo A."/>
            <person name="Tritt A."/>
            <person name="Lipzen A."/>
            <person name="He G."/>
            <person name="Yan M."/>
            <person name="Ng V."/>
            <person name="Cullen D."/>
            <person name="Martin F."/>
            <person name="Rosso M.-N."/>
            <person name="Henrissat B."/>
            <person name="Hibbett D."/>
            <person name="Martinez A.T."/>
            <person name="Grigoriev I.V."/>
        </authorList>
    </citation>
    <scope>NUCLEOTIDE SEQUENCE</scope>
    <source>
        <strain evidence="1">CBS 247.69</strain>
    </source>
</reference>
<accession>A0A9P5YJP1</accession>
<dbReference type="EMBL" id="MU150229">
    <property type="protein sequence ID" value="KAF9469991.1"/>
    <property type="molecule type" value="Genomic_DNA"/>
</dbReference>
<proteinExistence type="predicted"/>
<protein>
    <submittedName>
        <fullName evidence="1">Uncharacterized protein</fullName>
    </submittedName>
</protein>
<organism evidence="1 2">
    <name type="scientific">Collybia nuda</name>
    <dbReference type="NCBI Taxonomy" id="64659"/>
    <lineage>
        <taxon>Eukaryota</taxon>
        <taxon>Fungi</taxon>
        <taxon>Dikarya</taxon>
        <taxon>Basidiomycota</taxon>
        <taxon>Agaricomycotina</taxon>
        <taxon>Agaricomycetes</taxon>
        <taxon>Agaricomycetidae</taxon>
        <taxon>Agaricales</taxon>
        <taxon>Tricholomatineae</taxon>
        <taxon>Clitocybaceae</taxon>
        <taxon>Collybia</taxon>
    </lineage>
</organism>
<dbReference type="Proteomes" id="UP000807353">
    <property type="component" value="Unassembled WGS sequence"/>
</dbReference>
<name>A0A9P5YJP1_9AGAR</name>
<evidence type="ECO:0000313" key="2">
    <source>
        <dbReference type="Proteomes" id="UP000807353"/>
    </source>
</evidence>
<gene>
    <name evidence="1" type="ORF">BDZ94DRAFT_1303625</name>
</gene>